<keyword evidence="2" id="KW-1185">Reference proteome</keyword>
<dbReference type="AlphaFoldDB" id="A0A8B6M5J7"/>
<name>A0A8B6M5J7_METTU</name>
<sequence>MAALSSRTRLIAAGSLMTAIVPRIVGPMMIGNSKWARVQVSIGFLRKTRIVEIGPSGAASGTGAGGRGRAVAWEETSVIASVYAASRRAQEPFLSGRAPNQFNKTTATIGLQAWPRRYKSLSHALRSLRLAV</sequence>
<evidence type="ECO:0000313" key="1">
    <source>
        <dbReference type="EMBL" id="VTZ49610.1"/>
    </source>
</evidence>
<reference evidence="1 2" key="1">
    <citation type="submission" date="2019-05" db="EMBL/GenBank/DDBJ databases">
        <authorList>
            <person name="Farhan Ul Haque M."/>
        </authorList>
    </citation>
    <scope>NUCLEOTIDE SEQUENCE [LARGE SCALE GENOMIC DNA]</scope>
    <source>
        <strain evidence="1">2</strain>
    </source>
</reference>
<accession>A0A8B6M5J7</accession>
<organism evidence="1 2">
    <name type="scientific">Methylocella tundrae</name>
    <dbReference type="NCBI Taxonomy" id="227605"/>
    <lineage>
        <taxon>Bacteria</taxon>
        <taxon>Pseudomonadati</taxon>
        <taxon>Pseudomonadota</taxon>
        <taxon>Alphaproteobacteria</taxon>
        <taxon>Hyphomicrobiales</taxon>
        <taxon>Beijerinckiaceae</taxon>
        <taxon>Methylocella</taxon>
    </lineage>
</organism>
<evidence type="ECO:0000313" key="2">
    <source>
        <dbReference type="Proteomes" id="UP000485880"/>
    </source>
</evidence>
<gene>
    <name evidence="1" type="ORF">MPC4_180016</name>
</gene>
<comment type="caution">
    <text evidence="1">The sequence shown here is derived from an EMBL/GenBank/DDBJ whole genome shotgun (WGS) entry which is preliminary data.</text>
</comment>
<dbReference type="Proteomes" id="UP000485880">
    <property type="component" value="Unassembled WGS sequence"/>
</dbReference>
<proteinExistence type="predicted"/>
<dbReference type="EMBL" id="CABFMQ020000074">
    <property type="protein sequence ID" value="VTZ49610.1"/>
    <property type="molecule type" value="Genomic_DNA"/>
</dbReference>
<protein>
    <submittedName>
        <fullName evidence="1">Uncharacterized protein</fullName>
    </submittedName>
</protein>